<proteinExistence type="predicted"/>
<evidence type="ECO:0000313" key="1">
    <source>
        <dbReference type="EMBL" id="GAY69648.1"/>
    </source>
</evidence>
<comment type="caution">
    <text evidence="1">The sequence shown here is derived from an EMBL/GenBank/DDBJ whole genome shotgun (WGS) entry which is preliminary data.</text>
</comment>
<organism evidence="1 2">
    <name type="scientific">Citrus unshiu</name>
    <name type="common">Satsuma mandarin</name>
    <name type="synonym">Citrus nobilis var. unshiu</name>
    <dbReference type="NCBI Taxonomy" id="55188"/>
    <lineage>
        <taxon>Eukaryota</taxon>
        <taxon>Viridiplantae</taxon>
        <taxon>Streptophyta</taxon>
        <taxon>Embryophyta</taxon>
        <taxon>Tracheophyta</taxon>
        <taxon>Spermatophyta</taxon>
        <taxon>Magnoliopsida</taxon>
        <taxon>eudicotyledons</taxon>
        <taxon>Gunneridae</taxon>
        <taxon>Pentapetalae</taxon>
        <taxon>rosids</taxon>
        <taxon>malvids</taxon>
        <taxon>Sapindales</taxon>
        <taxon>Rutaceae</taxon>
        <taxon>Aurantioideae</taxon>
        <taxon>Citrus</taxon>
    </lineage>
</organism>
<protein>
    <submittedName>
        <fullName evidence="1">Uncharacterized protein</fullName>
    </submittedName>
</protein>
<feature type="non-terminal residue" evidence="1">
    <location>
        <position position="117"/>
    </location>
</feature>
<name>A0A2H5QYD8_CITUN</name>
<accession>A0A2H5QYD8</accession>
<dbReference type="EMBL" id="BDQV01012433">
    <property type="protein sequence ID" value="GAY69648.1"/>
    <property type="molecule type" value="Genomic_DNA"/>
</dbReference>
<keyword evidence="2" id="KW-1185">Reference proteome</keyword>
<gene>
    <name evidence="1" type="ORF">CUMW_289030</name>
</gene>
<reference evidence="1 2" key="1">
    <citation type="journal article" date="2017" name="Front. Genet.">
        <title>Draft sequencing of the heterozygous diploid genome of Satsuma (Citrus unshiu Marc.) using a hybrid assembly approach.</title>
        <authorList>
            <person name="Shimizu T."/>
            <person name="Tanizawa Y."/>
            <person name="Mochizuki T."/>
            <person name="Nagasaki H."/>
            <person name="Yoshioka T."/>
            <person name="Toyoda A."/>
            <person name="Fujiyama A."/>
            <person name="Kaminuma E."/>
            <person name="Nakamura Y."/>
        </authorList>
    </citation>
    <scope>NUCLEOTIDE SEQUENCE [LARGE SCALE GENOMIC DNA]</scope>
    <source>
        <strain evidence="2">cv. Miyagawa wase</strain>
    </source>
</reference>
<sequence length="117" mass="13269">MLKDYVVNLFYRPPVSLRPPPVVLRSLIVTVLEPSPFSSFSNLNFRCIALVVEKFASTRRVPSCLSGNSHSRDLFVKLLRTSRFLDRRLMAILLPVLQTDLRFQSHAVLALQEAAEA</sequence>
<dbReference type="AlphaFoldDB" id="A0A2H5QYD8"/>
<dbReference type="Proteomes" id="UP000236630">
    <property type="component" value="Unassembled WGS sequence"/>
</dbReference>
<evidence type="ECO:0000313" key="2">
    <source>
        <dbReference type="Proteomes" id="UP000236630"/>
    </source>
</evidence>